<reference evidence="1" key="1">
    <citation type="journal article" date="2020" name="Nature">
        <title>Giant virus diversity and host interactions through global metagenomics.</title>
        <authorList>
            <person name="Schulz F."/>
            <person name="Roux S."/>
            <person name="Paez-Espino D."/>
            <person name="Jungbluth S."/>
            <person name="Walsh D.A."/>
            <person name="Denef V.J."/>
            <person name="McMahon K.D."/>
            <person name="Konstantinidis K.T."/>
            <person name="Eloe-Fadrosh E.A."/>
            <person name="Kyrpides N.C."/>
            <person name="Woyke T."/>
        </authorList>
    </citation>
    <scope>NUCLEOTIDE SEQUENCE</scope>
    <source>
        <strain evidence="1">GVMAG-S-1101169-75</strain>
    </source>
</reference>
<sequence>MEIQGFDLTEVNPLFDYLNLLLKKKCGKAYSLDFKLLDDEYYLLELHLNRNNHCVSNIKLEFSSDGRPGVFMHSYTEPKQENKKYNSFLRCVVILLMKHLYYFDTSNTGEKRFEFIGSNTANWISDWLLISKFGFWLNEDDYEPQTYKDLLKFKHLSKQQYSTLRQQFKTTFLRRPPQARGLEYVLDLKDLDSDSYLQLCEELLNAIKC</sequence>
<proteinExistence type="predicted"/>
<name>A0A6C0K7I0_9ZZZZ</name>
<dbReference type="AlphaFoldDB" id="A0A6C0K7I0"/>
<organism evidence="1">
    <name type="scientific">viral metagenome</name>
    <dbReference type="NCBI Taxonomy" id="1070528"/>
    <lineage>
        <taxon>unclassified sequences</taxon>
        <taxon>metagenomes</taxon>
        <taxon>organismal metagenomes</taxon>
    </lineage>
</organism>
<protein>
    <submittedName>
        <fullName evidence="1">Uncharacterized protein</fullName>
    </submittedName>
</protein>
<accession>A0A6C0K7I0</accession>
<dbReference type="EMBL" id="MN740797">
    <property type="protein sequence ID" value="QHU12074.1"/>
    <property type="molecule type" value="Genomic_DNA"/>
</dbReference>
<evidence type="ECO:0000313" key="1">
    <source>
        <dbReference type="EMBL" id="QHU12074.1"/>
    </source>
</evidence>